<dbReference type="AlphaFoldDB" id="H1HF04"/>
<dbReference type="PATRIC" id="fig|999414.3.peg.1053"/>
<dbReference type="EMBL" id="AGEH01000011">
    <property type="protein sequence ID" value="EHO78156.1"/>
    <property type="molecule type" value="Genomic_DNA"/>
</dbReference>
<dbReference type="Proteomes" id="UP000004565">
    <property type="component" value="Unassembled WGS sequence"/>
</dbReference>
<feature type="region of interest" description="Disordered" evidence="1">
    <location>
        <begin position="131"/>
        <end position="151"/>
    </location>
</feature>
<reference evidence="2 3" key="1">
    <citation type="submission" date="2011-12" db="EMBL/GenBank/DDBJ databases">
        <title>The Genome Sequence of Fusobacterium nucleatum subsp. animalis OT 420.</title>
        <authorList>
            <consortium name="The Broad Institute Genome Sequencing Platform"/>
            <person name="Earl A."/>
            <person name="Ward D."/>
            <person name="Feldgarden M."/>
            <person name="Gevers D."/>
            <person name="Izard J."/>
            <person name="Blanton J.M."/>
            <person name="Mathney J."/>
            <person name="Tanner A.C."/>
            <person name="Dewhirst F.E."/>
            <person name="Young S.K."/>
            <person name="Zeng Q."/>
            <person name="Gargeya S."/>
            <person name="Fitzgerald M."/>
            <person name="Haas B."/>
            <person name="Abouelleil A."/>
            <person name="Alvarado L."/>
            <person name="Arachchi H.M."/>
            <person name="Berlin A."/>
            <person name="Chapman S.B."/>
            <person name="Gearin G."/>
            <person name="Goldberg J."/>
            <person name="Griggs A."/>
            <person name="Gujja S."/>
            <person name="Hansen M."/>
            <person name="Heiman D."/>
            <person name="Howarth C."/>
            <person name="Larimer J."/>
            <person name="Lui A."/>
            <person name="MacDonald P.J.P."/>
            <person name="McCowen C."/>
            <person name="Montmayeur A."/>
            <person name="Murphy C."/>
            <person name="Neiman D."/>
            <person name="Pearson M."/>
            <person name="Priest M."/>
            <person name="Roberts A."/>
            <person name="Saif S."/>
            <person name="Shea T."/>
            <person name="Sisk P."/>
            <person name="Stolte C."/>
            <person name="Sykes S."/>
            <person name="Wortman J."/>
            <person name="Nusbaum C."/>
            <person name="Birren B."/>
        </authorList>
    </citation>
    <scope>NUCLEOTIDE SEQUENCE [LARGE SCALE GENOMIC DNA]</scope>
    <source>
        <strain evidence="3">F0419</strain>
    </source>
</reference>
<accession>H1HF04</accession>
<feature type="region of interest" description="Disordered" evidence="1">
    <location>
        <begin position="1"/>
        <end position="39"/>
    </location>
</feature>
<protein>
    <submittedName>
        <fullName evidence="2">Uncharacterized protein</fullName>
    </submittedName>
</protein>
<comment type="caution">
    <text evidence="2">The sequence shown here is derived from an EMBL/GenBank/DDBJ whole genome shotgun (WGS) entry which is preliminary data.</text>
</comment>
<dbReference type="HOGENOM" id="CLU_1774707_0_0_0"/>
<sequence length="151" mass="18314">MENQGNIQELEKEKKDDSKKKLDKKEVKKKIPKEKLSPAERKAKLIERYKLQCKKLNEEEKKDQKKKEQKQKKEFFNLIYYLKENYSIDILDSSNHPLIIGTFLIESTNKEELLKKGAEIIKKFNLKQEEIREERRRKRKKYVISEETNEQ</sequence>
<organism evidence="2 3">
    <name type="scientific">Fusobacterium animalis F0419</name>
    <dbReference type="NCBI Taxonomy" id="999414"/>
    <lineage>
        <taxon>Bacteria</taxon>
        <taxon>Fusobacteriati</taxon>
        <taxon>Fusobacteriota</taxon>
        <taxon>Fusobacteriia</taxon>
        <taxon>Fusobacteriales</taxon>
        <taxon>Fusobacteriaceae</taxon>
        <taxon>Fusobacterium</taxon>
    </lineage>
</organism>
<evidence type="ECO:0000256" key="1">
    <source>
        <dbReference type="SAM" id="MobiDB-lite"/>
    </source>
</evidence>
<proteinExistence type="predicted"/>
<dbReference type="RefSeq" id="WP_005909784.1">
    <property type="nucleotide sequence ID" value="NZ_AKCE01000001.1"/>
</dbReference>
<name>H1HF04_9FUSO</name>
<feature type="compositionally biased region" description="Basic and acidic residues" evidence="1">
    <location>
        <begin position="9"/>
        <end position="26"/>
    </location>
</feature>
<evidence type="ECO:0000313" key="2">
    <source>
        <dbReference type="EMBL" id="EHO78156.1"/>
    </source>
</evidence>
<evidence type="ECO:0000313" key="3">
    <source>
        <dbReference type="Proteomes" id="UP000004565"/>
    </source>
</evidence>
<gene>
    <name evidence="2" type="ORF">HMPREF9942_01055</name>
</gene>